<evidence type="ECO:0000313" key="1">
    <source>
        <dbReference type="Proteomes" id="UP000887579"/>
    </source>
</evidence>
<evidence type="ECO:0000313" key="2">
    <source>
        <dbReference type="WBParaSite" id="ES5_v2.g26664.t1"/>
    </source>
</evidence>
<reference evidence="2" key="1">
    <citation type="submission" date="2022-11" db="UniProtKB">
        <authorList>
            <consortium name="WormBaseParasite"/>
        </authorList>
    </citation>
    <scope>IDENTIFICATION</scope>
</reference>
<sequence>MHEGSPMSDLARFLTHCCDGVVRRQAEIFAIEYYHECLTKEFGDDSAKVPYTIEQLKKAYNFAFLTQAFYGIGITEIMYGANKDKIDSESLKSAYYDFAVLKVLHLFEDADRLLEGEMKDMFEKYGL</sequence>
<organism evidence="1 2">
    <name type="scientific">Panagrolaimus sp. ES5</name>
    <dbReference type="NCBI Taxonomy" id="591445"/>
    <lineage>
        <taxon>Eukaryota</taxon>
        <taxon>Metazoa</taxon>
        <taxon>Ecdysozoa</taxon>
        <taxon>Nematoda</taxon>
        <taxon>Chromadorea</taxon>
        <taxon>Rhabditida</taxon>
        <taxon>Tylenchina</taxon>
        <taxon>Panagrolaimomorpha</taxon>
        <taxon>Panagrolaimoidea</taxon>
        <taxon>Panagrolaimidae</taxon>
        <taxon>Panagrolaimus</taxon>
    </lineage>
</organism>
<dbReference type="Proteomes" id="UP000887579">
    <property type="component" value="Unplaced"/>
</dbReference>
<accession>A0AC34GAI1</accession>
<name>A0AC34GAI1_9BILA</name>
<protein>
    <submittedName>
        <fullName evidence="2">Uncharacterized protein</fullName>
    </submittedName>
</protein>
<proteinExistence type="predicted"/>
<dbReference type="WBParaSite" id="ES5_v2.g26664.t1">
    <property type="protein sequence ID" value="ES5_v2.g26664.t1"/>
    <property type="gene ID" value="ES5_v2.g26664"/>
</dbReference>